<keyword evidence="3" id="KW-1185">Reference proteome</keyword>
<name>A0AA40LIK8_CNENI</name>
<protein>
    <submittedName>
        <fullName evidence="2">Uncharacterized protein</fullName>
    </submittedName>
</protein>
<dbReference type="GO" id="GO:0006974">
    <property type="term" value="P:DNA damage response"/>
    <property type="evidence" value="ECO:0007669"/>
    <property type="project" value="TreeGrafter"/>
</dbReference>
<feature type="region of interest" description="Disordered" evidence="1">
    <location>
        <begin position="835"/>
        <end position="877"/>
    </location>
</feature>
<dbReference type="GO" id="GO:0043539">
    <property type="term" value="F:protein serine/threonine kinase activator activity"/>
    <property type="evidence" value="ECO:0007669"/>
    <property type="project" value="TreeGrafter"/>
</dbReference>
<dbReference type="EMBL" id="JAULJE010000017">
    <property type="protein sequence ID" value="KAK1333014.1"/>
    <property type="molecule type" value="Genomic_DNA"/>
</dbReference>
<dbReference type="Proteomes" id="UP001177744">
    <property type="component" value="Unassembled WGS sequence"/>
</dbReference>
<dbReference type="InterPro" id="IPR029406">
    <property type="entry name" value="ETAA1"/>
</dbReference>
<dbReference type="GO" id="GO:2000001">
    <property type="term" value="P:regulation of DNA damage checkpoint"/>
    <property type="evidence" value="ECO:0007669"/>
    <property type="project" value="TreeGrafter"/>
</dbReference>
<evidence type="ECO:0000313" key="2">
    <source>
        <dbReference type="EMBL" id="KAK1333014.1"/>
    </source>
</evidence>
<feature type="compositionally biased region" description="Basic and acidic residues" evidence="1">
    <location>
        <begin position="846"/>
        <end position="871"/>
    </location>
</feature>
<feature type="region of interest" description="Disordered" evidence="1">
    <location>
        <begin position="322"/>
        <end position="344"/>
    </location>
</feature>
<gene>
    <name evidence="2" type="ORF">QTO34_006547</name>
</gene>
<dbReference type="PANTHER" id="PTHR16434">
    <property type="entry name" value="EWING'S TUMOR-ASSOCIATED ANTIGEN 1 ETAA1"/>
    <property type="match status" value="1"/>
</dbReference>
<organism evidence="2 3">
    <name type="scientific">Cnephaeus nilssonii</name>
    <name type="common">Northern bat</name>
    <name type="synonym">Eptesicus nilssonii</name>
    <dbReference type="NCBI Taxonomy" id="3371016"/>
    <lineage>
        <taxon>Eukaryota</taxon>
        <taxon>Metazoa</taxon>
        <taxon>Chordata</taxon>
        <taxon>Craniata</taxon>
        <taxon>Vertebrata</taxon>
        <taxon>Euteleostomi</taxon>
        <taxon>Mammalia</taxon>
        <taxon>Eutheria</taxon>
        <taxon>Laurasiatheria</taxon>
        <taxon>Chiroptera</taxon>
        <taxon>Yangochiroptera</taxon>
        <taxon>Vespertilionidae</taxon>
        <taxon>Cnephaeus</taxon>
    </lineage>
</organism>
<sequence length="1103" mass="123879">MAAAVSAGTRRAKRAAAAEECSSVVESGKRRLRSARGSGLRGAGEGPLQPVPQPEQPSVAASCGKKKYETPKRVLRMDLLSSTFNSPNDPDGQNDIFWDQNSPMTKQLGKGRKKKIYNTDSDEISHIVNCIAPQDEKPTTDSMLGVWIGETAIPCTPHVAKGKSRAKISCTKLKTQNQEEELMKLAKQFDKNMEELDVIQEQNKRNHDFIQMISEAETLNNYKDNIQMQLLHDIVPEIHNAIINKPMKENTKVSVVNDQYNSQKPFDQNAEAAFNAIFDGSTQKCSGQLSQDLSDALWSTVNTTFGKKSALKKEKIVSNETQVTEKLQNKPPTSLSHQIDTPGMTKPYVTSSTKEPEAFNKHMDIFTTGDFEDEWENLLNNEPFVMQNAGISELFSAPETVQMVDQKEICIFNSKSGKSNSRMNVSLDAEFRDSKILDVSSNTHTNKLIDARKYRFSPNSNDKPNKLLSIGNKVKFEKSFNKIIQDKTQDGAVASEPTKVKEDIHTKFISNVNTSRKKSTLNTGYSNEQKNKSIFNPSFKMPANIDTFDSPAWDSANQTNESNMDSFSDDWNDPSFANEIVKACHQLENTWEADDVEDDLLYQACDDIERLTQQQDMRKDNKTSKSILDINNSYKHGAKNTFTTFKQGSQLVQSAYLNLSDISAQSSSLTDSSQINKPLKMQKGEICGNSPSFIGATTNLTIYSKDSNCLINNLPVSWGNTDIPIEVNSSKSVLIRSSSLNVTSDHMSTEIAAYEKKLNTRRLFHGTITDDAQDDLNRTVRFSKYRFTKIKNSQALSQINQNCITESISDTKITQNLEKNKIPVNSLCGKAVQQQSLMKPESLKQPSKEEEEKNRKYSPEEIQRKRQEALVRRMSKAQASSGKESSIWYQALPYPTGPEVCFVGKEQKARELGDHSGVCMEHRLQVRKSEGGRSIRQEAVVVGLRMYKSEEFLRRFLVEEKVENKPRAGEFPFLASKNAIEIFEAVNFGNTIKRSPASDKQYHSHLFQLNTCGCAYKRWPEGPIHFGKDLWSERTRGPVYEFVYLERNCGLQGCKWAQGQVSAHPMYPHQDPPTTGPSPRLPEALLLPLRLPHADSAGPACTR</sequence>
<dbReference type="PANTHER" id="PTHR16434:SF2">
    <property type="entry name" value="EWING'S TUMOR-ASSOCIATED ANTIGEN 1"/>
    <property type="match status" value="1"/>
</dbReference>
<proteinExistence type="predicted"/>
<dbReference type="AlphaFoldDB" id="A0AA40LIK8"/>
<feature type="region of interest" description="Disordered" evidence="1">
    <location>
        <begin position="84"/>
        <end position="112"/>
    </location>
</feature>
<accession>A0AA40LIK8</accession>
<feature type="compositionally biased region" description="Polar residues" evidence="1">
    <location>
        <begin position="322"/>
        <end position="339"/>
    </location>
</feature>
<reference evidence="2" key="1">
    <citation type="submission" date="2023-06" db="EMBL/GenBank/DDBJ databases">
        <title>Reference genome for the Northern bat (Eptesicus nilssonii), a most northern bat species.</title>
        <authorList>
            <person name="Laine V.N."/>
            <person name="Pulliainen A.T."/>
            <person name="Lilley T.M."/>
        </authorList>
    </citation>
    <scope>NUCLEOTIDE SEQUENCE</scope>
    <source>
        <strain evidence="2">BLF_Eptnil</strain>
        <tissue evidence="2">Kidney</tissue>
    </source>
</reference>
<evidence type="ECO:0000313" key="3">
    <source>
        <dbReference type="Proteomes" id="UP001177744"/>
    </source>
</evidence>
<comment type="caution">
    <text evidence="2">The sequence shown here is derived from an EMBL/GenBank/DDBJ whole genome shotgun (WGS) entry which is preliminary data.</text>
</comment>
<feature type="region of interest" description="Disordered" evidence="1">
    <location>
        <begin position="1"/>
        <end position="63"/>
    </location>
</feature>
<dbReference type="Pfam" id="PF15350">
    <property type="entry name" value="ETAA1"/>
    <property type="match status" value="1"/>
</dbReference>
<dbReference type="GO" id="GO:0031297">
    <property type="term" value="P:replication fork processing"/>
    <property type="evidence" value="ECO:0007669"/>
    <property type="project" value="TreeGrafter"/>
</dbReference>
<evidence type="ECO:0000256" key="1">
    <source>
        <dbReference type="SAM" id="MobiDB-lite"/>
    </source>
</evidence>
<dbReference type="GO" id="GO:0043596">
    <property type="term" value="C:nuclear replication fork"/>
    <property type="evidence" value="ECO:0007669"/>
    <property type="project" value="TreeGrafter"/>
</dbReference>